<gene>
    <name evidence="2" type="ordered locus">Atu1996</name>
</gene>
<dbReference type="BioCyc" id="AGRO:ATU1996-MONOMER"/>
<sequence length="164" mass="18174">MSPQKIGFRRAGEVSSVRRGGWCAWTRFQIGWRRRQCGVEVHKGDFADRNDPVRAFDGCDRKSSDRGRCQSAERAAAVAGDLAGRILLARAAIRHVAGADDFIRRQRGHCHVAGGQAIGETLQQEKQNRQRGDGARRTPVLHDPANESHAIAMSYSRRNVTATQ</sequence>
<reference evidence="2 3" key="1">
    <citation type="journal article" date="2001" name="Science">
        <title>The genome of the natural genetic engineer Agrobacterium tumefaciens C58.</title>
        <authorList>
            <person name="Wood D.W."/>
            <person name="Setubal J.C."/>
            <person name="Kaul R."/>
            <person name="Monks D.E."/>
            <person name="Kitajima J.P."/>
            <person name="Okura V.K."/>
            <person name="Zhou Y."/>
            <person name="Chen L."/>
            <person name="Wood G.E."/>
            <person name="Almeida N.F.Jr."/>
            <person name="Woo L."/>
            <person name="Chen Y."/>
            <person name="Paulsen I.T."/>
            <person name="Eisen J.A."/>
            <person name="Karp P.D."/>
            <person name="Bovee D.Sr."/>
            <person name="Chapman P."/>
            <person name="Clendenning J."/>
            <person name="Deatherage G."/>
            <person name="Gillet W."/>
            <person name="Grant C."/>
            <person name="Kutyavin T."/>
            <person name="Levy R."/>
            <person name="Li M.J."/>
            <person name="McClelland E."/>
            <person name="Palmieri A."/>
            <person name="Raymond C."/>
            <person name="Rouse G."/>
            <person name="Saenphimmachak C."/>
            <person name="Wu Z."/>
            <person name="Romero P."/>
            <person name="Gordon D."/>
            <person name="Zhang S."/>
            <person name="Yoo H."/>
            <person name="Tao Y."/>
            <person name="Biddle P."/>
            <person name="Jung M."/>
            <person name="Krespan W."/>
            <person name="Perry M."/>
            <person name="Gordon-Kamm B."/>
            <person name="Liao L."/>
            <person name="Kim S."/>
            <person name="Hendrick C."/>
            <person name="Zhao Z.Y."/>
            <person name="Dolan M."/>
            <person name="Chumley F."/>
            <person name="Tingey S.V."/>
            <person name="Tomb J.F."/>
            <person name="Gordon M.P."/>
            <person name="Olson M.V."/>
            <person name="Nester E.W."/>
        </authorList>
    </citation>
    <scope>NUCLEOTIDE SEQUENCE [LARGE SCALE GENOMIC DNA]</scope>
    <source>
        <strain evidence="3">C58 / ATCC 33970</strain>
    </source>
</reference>
<feature type="region of interest" description="Disordered" evidence="1">
    <location>
        <begin position="117"/>
        <end position="141"/>
    </location>
</feature>
<evidence type="ECO:0000313" key="3">
    <source>
        <dbReference type="Proteomes" id="UP000000813"/>
    </source>
</evidence>
<protein>
    <submittedName>
        <fullName evidence="2">Uncharacterized protein</fullName>
    </submittedName>
</protein>
<evidence type="ECO:0000256" key="1">
    <source>
        <dbReference type="SAM" id="MobiDB-lite"/>
    </source>
</evidence>
<dbReference type="Proteomes" id="UP000000813">
    <property type="component" value="Chromosome circular"/>
</dbReference>
<dbReference type="HOGENOM" id="CLU_1615530_0_0_5"/>
<reference evidence="2 3" key="2">
    <citation type="journal article" date="2001" name="Science">
        <title>Genome sequence of the plant pathogen and biotechnology agent Agrobacterium tumefaciens C58.</title>
        <authorList>
            <person name="Goodner B."/>
            <person name="Hinkle G."/>
            <person name="Gattung S."/>
            <person name="Miller N."/>
            <person name="Blanchard M."/>
            <person name="Qurollo B."/>
            <person name="Goldman B.S."/>
            <person name="Cao Y."/>
            <person name="Askenazi M."/>
            <person name="Halling C."/>
            <person name="Mullin L."/>
            <person name="Houmiel K."/>
            <person name="Gordon J."/>
            <person name="Vaudin M."/>
            <person name="Iartchouk O."/>
            <person name="Epp A."/>
            <person name="Liu F."/>
            <person name="Wollam C."/>
            <person name="Allinger M."/>
            <person name="Doughty D."/>
            <person name="Scott C."/>
            <person name="Lappas C."/>
            <person name="Markelz B."/>
            <person name="Flanagan C."/>
            <person name="Crowell C."/>
            <person name="Gurson J."/>
            <person name="Lomo C."/>
            <person name="Sear C."/>
            <person name="Strub G."/>
            <person name="Cielo C."/>
            <person name="Slater S."/>
        </authorList>
    </citation>
    <scope>NUCLEOTIDE SEQUENCE [LARGE SCALE GENOMIC DNA]</scope>
    <source>
        <strain evidence="3">C58 / ATCC 33970</strain>
    </source>
</reference>
<dbReference type="EMBL" id="AE007869">
    <property type="protein sequence ID" value="AAL42989.1"/>
    <property type="molecule type" value="Genomic_DNA"/>
</dbReference>
<organism evidence="2 3">
    <name type="scientific">Agrobacterium fabrum (strain C58 / ATCC 33970)</name>
    <name type="common">Agrobacterium tumefaciens (strain C58)</name>
    <dbReference type="NCBI Taxonomy" id="176299"/>
    <lineage>
        <taxon>Bacteria</taxon>
        <taxon>Pseudomonadati</taxon>
        <taxon>Pseudomonadota</taxon>
        <taxon>Alphaproteobacteria</taxon>
        <taxon>Hyphomicrobiales</taxon>
        <taxon>Rhizobiaceae</taxon>
        <taxon>Rhizobium/Agrobacterium group</taxon>
        <taxon>Agrobacterium</taxon>
        <taxon>Agrobacterium tumefaciens complex</taxon>
    </lineage>
</organism>
<name>Q8UDX2_AGRFC</name>
<accession>Q8UDX2</accession>
<dbReference type="AlphaFoldDB" id="Q8UDX2"/>
<dbReference type="KEGG" id="atu:Atu1996"/>
<dbReference type="EnsemblBacteria" id="AAL42989">
    <property type="protein sequence ID" value="AAL42989"/>
    <property type="gene ID" value="Atu1996"/>
</dbReference>
<keyword evidence="3" id="KW-1185">Reference proteome</keyword>
<proteinExistence type="predicted"/>
<feature type="compositionally biased region" description="Basic and acidic residues" evidence="1">
    <location>
        <begin position="126"/>
        <end position="136"/>
    </location>
</feature>
<dbReference type="PIR" id="AG2821">
    <property type="entry name" value="AG2821"/>
</dbReference>
<evidence type="ECO:0000313" key="2">
    <source>
        <dbReference type="EMBL" id="AAL42989.1"/>
    </source>
</evidence>